<gene>
    <name evidence="2" type="ORF">MGAL_10B092491</name>
</gene>
<dbReference type="InterPro" id="IPR052787">
    <property type="entry name" value="MAVS"/>
</dbReference>
<dbReference type="AlphaFoldDB" id="A0A8B6BN56"/>
<proteinExistence type="predicted"/>
<accession>A0A8B6BN56</accession>
<protein>
    <recommendedName>
        <fullName evidence="4">Tyr recombinase domain-containing protein</fullName>
    </recommendedName>
</protein>
<comment type="caution">
    <text evidence="2">The sequence shown here is derived from an EMBL/GenBank/DDBJ whole genome shotgun (WGS) entry which is preliminary data.</text>
</comment>
<keyword evidence="1" id="KW-0233">DNA recombination</keyword>
<dbReference type="PANTHER" id="PTHR21446">
    <property type="entry name" value="DUF3504 DOMAIN-CONTAINING PROTEIN"/>
    <property type="match status" value="1"/>
</dbReference>
<dbReference type="GO" id="GO:0003677">
    <property type="term" value="F:DNA binding"/>
    <property type="evidence" value="ECO:0007669"/>
    <property type="project" value="InterPro"/>
</dbReference>
<dbReference type="GO" id="GO:0015074">
    <property type="term" value="P:DNA integration"/>
    <property type="evidence" value="ECO:0007669"/>
    <property type="project" value="InterPro"/>
</dbReference>
<evidence type="ECO:0000256" key="1">
    <source>
        <dbReference type="ARBA" id="ARBA00023172"/>
    </source>
</evidence>
<dbReference type="Proteomes" id="UP000596742">
    <property type="component" value="Unassembled WGS sequence"/>
</dbReference>
<dbReference type="EMBL" id="UYJE01000357">
    <property type="protein sequence ID" value="VDH92650.1"/>
    <property type="molecule type" value="Genomic_DNA"/>
</dbReference>
<keyword evidence="3" id="KW-1185">Reference proteome</keyword>
<dbReference type="GO" id="GO:0006310">
    <property type="term" value="P:DNA recombination"/>
    <property type="evidence" value="ECO:0007669"/>
    <property type="project" value="UniProtKB-KW"/>
</dbReference>
<dbReference type="OrthoDB" id="10067014at2759"/>
<dbReference type="InterPro" id="IPR013762">
    <property type="entry name" value="Integrase-like_cat_sf"/>
</dbReference>
<evidence type="ECO:0000313" key="3">
    <source>
        <dbReference type="Proteomes" id="UP000596742"/>
    </source>
</evidence>
<sequence>MGKNKLGGMMARISKTAGLLKRYTNHCIKATVATGLKKAGVDLLSIMNVTGHRNIKSLDSYIEGPTDQDRRQLSANLQDLGRVYKSETSNKQLTPVNVFDSADDGSHTVALQSSQISNI</sequence>
<evidence type="ECO:0008006" key="4">
    <source>
        <dbReference type="Google" id="ProtNLM"/>
    </source>
</evidence>
<dbReference type="SUPFAM" id="SSF56349">
    <property type="entry name" value="DNA breaking-rejoining enzymes"/>
    <property type="match status" value="1"/>
</dbReference>
<dbReference type="Gene3D" id="1.10.443.10">
    <property type="entry name" value="Intergrase catalytic core"/>
    <property type="match status" value="1"/>
</dbReference>
<reference evidence="2" key="1">
    <citation type="submission" date="2018-11" db="EMBL/GenBank/DDBJ databases">
        <authorList>
            <person name="Alioto T."/>
            <person name="Alioto T."/>
        </authorList>
    </citation>
    <scope>NUCLEOTIDE SEQUENCE</scope>
</reference>
<name>A0A8B6BN56_MYTGA</name>
<evidence type="ECO:0000313" key="2">
    <source>
        <dbReference type="EMBL" id="VDH92650.1"/>
    </source>
</evidence>
<organism evidence="2 3">
    <name type="scientific">Mytilus galloprovincialis</name>
    <name type="common">Mediterranean mussel</name>
    <dbReference type="NCBI Taxonomy" id="29158"/>
    <lineage>
        <taxon>Eukaryota</taxon>
        <taxon>Metazoa</taxon>
        <taxon>Spiralia</taxon>
        <taxon>Lophotrochozoa</taxon>
        <taxon>Mollusca</taxon>
        <taxon>Bivalvia</taxon>
        <taxon>Autobranchia</taxon>
        <taxon>Pteriomorphia</taxon>
        <taxon>Mytilida</taxon>
        <taxon>Mytiloidea</taxon>
        <taxon>Mytilidae</taxon>
        <taxon>Mytilinae</taxon>
        <taxon>Mytilus</taxon>
    </lineage>
</organism>
<dbReference type="InterPro" id="IPR011010">
    <property type="entry name" value="DNA_brk_join_enz"/>
</dbReference>
<dbReference type="PANTHER" id="PTHR21446:SF12">
    <property type="entry name" value="POTASSIUM CHANNEL TETRAMERIZATION DOMAIN CONTAINING 1"/>
    <property type="match status" value="1"/>
</dbReference>